<dbReference type="HOGENOM" id="CLU_3015515_0_0_1"/>
<organism evidence="1 2">
    <name type="scientific">Scleroderma citrinum Foug A</name>
    <dbReference type="NCBI Taxonomy" id="1036808"/>
    <lineage>
        <taxon>Eukaryota</taxon>
        <taxon>Fungi</taxon>
        <taxon>Dikarya</taxon>
        <taxon>Basidiomycota</taxon>
        <taxon>Agaricomycotina</taxon>
        <taxon>Agaricomycetes</taxon>
        <taxon>Agaricomycetidae</taxon>
        <taxon>Boletales</taxon>
        <taxon>Sclerodermatineae</taxon>
        <taxon>Sclerodermataceae</taxon>
        <taxon>Scleroderma</taxon>
    </lineage>
</organism>
<sequence>MTTLTPTTPDADHHLSTTLAHIDHTLHARTHGDNEYHHHHPRDYDDMYAVIAARQR</sequence>
<dbReference type="InParanoid" id="A0A0C3D9B3"/>
<dbReference type="EMBL" id="KN822193">
    <property type="protein sequence ID" value="KIM52989.1"/>
    <property type="molecule type" value="Genomic_DNA"/>
</dbReference>
<evidence type="ECO:0000313" key="2">
    <source>
        <dbReference type="Proteomes" id="UP000053989"/>
    </source>
</evidence>
<keyword evidence="2" id="KW-1185">Reference proteome</keyword>
<evidence type="ECO:0000313" key="1">
    <source>
        <dbReference type="EMBL" id="KIM52989.1"/>
    </source>
</evidence>
<protein>
    <submittedName>
        <fullName evidence="1">Uncharacterized protein</fullName>
    </submittedName>
</protein>
<reference evidence="1 2" key="1">
    <citation type="submission" date="2014-04" db="EMBL/GenBank/DDBJ databases">
        <authorList>
            <consortium name="DOE Joint Genome Institute"/>
            <person name="Kuo A."/>
            <person name="Kohler A."/>
            <person name="Nagy L.G."/>
            <person name="Floudas D."/>
            <person name="Copeland A."/>
            <person name="Barry K.W."/>
            <person name="Cichocki N."/>
            <person name="Veneault-Fourrey C."/>
            <person name="LaButti K."/>
            <person name="Lindquist E.A."/>
            <person name="Lipzen A."/>
            <person name="Lundell T."/>
            <person name="Morin E."/>
            <person name="Murat C."/>
            <person name="Sun H."/>
            <person name="Tunlid A."/>
            <person name="Henrissat B."/>
            <person name="Grigoriev I.V."/>
            <person name="Hibbett D.S."/>
            <person name="Martin F."/>
            <person name="Nordberg H.P."/>
            <person name="Cantor M.N."/>
            <person name="Hua S.X."/>
        </authorList>
    </citation>
    <scope>NUCLEOTIDE SEQUENCE [LARGE SCALE GENOMIC DNA]</scope>
    <source>
        <strain evidence="1 2">Foug A</strain>
    </source>
</reference>
<dbReference type="AlphaFoldDB" id="A0A0C3D9B3"/>
<reference evidence="2" key="2">
    <citation type="submission" date="2015-01" db="EMBL/GenBank/DDBJ databases">
        <title>Evolutionary Origins and Diversification of the Mycorrhizal Mutualists.</title>
        <authorList>
            <consortium name="DOE Joint Genome Institute"/>
            <consortium name="Mycorrhizal Genomics Consortium"/>
            <person name="Kohler A."/>
            <person name="Kuo A."/>
            <person name="Nagy L.G."/>
            <person name="Floudas D."/>
            <person name="Copeland A."/>
            <person name="Barry K.W."/>
            <person name="Cichocki N."/>
            <person name="Veneault-Fourrey C."/>
            <person name="LaButti K."/>
            <person name="Lindquist E.A."/>
            <person name="Lipzen A."/>
            <person name="Lundell T."/>
            <person name="Morin E."/>
            <person name="Murat C."/>
            <person name="Riley R."/>
            <person name="Ohm R."/>
            <person name="Sun H."/>
            <person name="Tunlid A."/>
            <person name="Henrissat B."/>
            <person name="Grigoriev I.V."/>
            <person name="Hibbett D.S."/>
            <person name="Martin F."/>
        </authorList>
    </citation>
    <scope>NUCLEOTIDE SEQUENCE [LARGE SCALE GENOMIC DNA]</scope>
    <source>
        <strain evidence="2">Foug A</strain>
    </source>
</reference>
<gene>
    <name evidence="1" type="ORF">SCLCIDRAFT_1223251</name>
</gene>
<name>A0A0C3D9B3_9AGAM</name>
<dbReference type="Proteomes" id="UP000053989">
    <property type="component" value="Unassembled WGS sequence"/>
</dbReference>
<proteinExistence type="predicted"/>
<accession>A0A0C3D9B3</accession>